<dbReference type="Gene3D" id="1.10.390.10">
    <property type="entry name" value="Neutral Protease Domain 2"/>
    <property type="match status" value="1"/>
</dbReference>
<reference evidence="14 15" key="1">
    <citation type="submission" date="2021-02" db="EMBL/GenBank/DDBJ databases">
        <title>Variation within the Batrachochytrium salamandrivorans European outbreak.</title>
        <authorList>
            <person name="Kelly M."/>
            <person name="Pasmans F."/>
            <person name="Shea T.P."/>
            <person name="Munoz J.F."/>
            <person name="Carranza S."/>
            <person name="Cuomo C.A."/>
            <person name="Martel A."/>
        </authorList>
    </citation>
    <scope>NUCLEOTIDE SEQUENCE [LARGE SCALE GENOMIC DNA]</scope>
    <source>
        <strain evidence="14 15">AMFP18/2</strain>
    </source>
</reference>
<organism evidence="14 15">
    <name type="scientific">Batrachochytrium salamandrivorans</name>
    <dbReference type="NCBI Taxonomy" id="1357716"/>
    <lineage>
        <taxon>Eukaryota</taxon>
        <taxon>Fungi</taxon>
        <taxon>Fungi incertae sedis</taxon>
        <taxon>Chytridiomycota</taxon>
        <taxon>Chytridiomycota incertae sedis</taxon>
        <taxon>Chytridiomycetes</taxon>
        <taxon>Rhizophydiales</taxon>
        <taxon>Rhizophydiales incertae sedis</taxon>
        <taxon>Batrachochytrium</taxon>
    </lineage>
</organism>
<keyword evidence="15" id="KW-1185">Reference proteome</keyword>
<accession>A0ABQ8FMI0</accession>
<dbReference type="SUPFAM" id="SSF55486">
    <property type="entry name" value="Metalloproteases ('zincins'), catalytic domain"/>
    <property type="match status" value="1"/>
</dbReference>
<dbReference type="InterPro" id="IPR050371">
    <property type="entry name" value="Fungal_virulence_M36"/>
</dbReference>
<gene>
    <name evidence="14" type="ORF">BASA50_002028</name>
</gene>
<evidence type="ECO:0000256" key="2">
    <source>
        <dbReference type="ARBA" id="ARBA00004613"/>
    </source>
</evidence>
<keyword evidence="9 12" id="KW-0862">Zinc</keyword>
<comment type="similarity">
    <text evidence="3 12">Belongs to the peptidase M36 family.</text>
</comment>
<dbReference type="CDD" id="cd09596">
    <property type="entry name" value="M36"/>
    <property type="match status" value="1"/>
</dbReference>
<dbReference type="InterPro" id="IPR001842">
    <property type="entry name" value="Peptidase_M36"/>
</dbReference>
<name>A0ABQ8FMI0_9FUNG</name>
<evidence type="ECO:0000256" key="10">
    <source>
        <dbReference type="ARBA" id="ARBA00023049"/>
    </source>
</evidence>
<dbReference type="PANTHER" id="PTHR33478">
    <property type="entry name" value="EXTRACELLULAR METALLOPROTEINASE MEP"/>
    <property type="match status" value="1"/>
</dbReference>
<keyword evidence="7 12" id="KW-0732">Signal</keyword>
<keyword evidence="6 12" id="KW-0479">Metal-binding</keyword>
<dbReference type="Pfam" id="PF02128">
    <property type="entry name" value="Peptidase_M36"/>
    <property type="match status" value="1"/>
</dbReference>
<keyword evidence="8 12" id="KW-0378">Hydrolase</keyword>
<keyword evidence="11 12" id="KW-0865">Zymogen</keyword>
<sequence length="600" mass="64670">MFGPALTLVLALASSTVIAAPTVDNVYKRAVASLNPSSTVLPFHFPESVYENIPHSDAVSSSFSKKDDVKTATDFISKKLNLGANDFKVFNSYTDYAGISHVYGAHILNGARIANHQAAAHVKNGQVTFFSSSFGTSQHFDKRDLIISEPKATLDFAKASATASAQLGIPVDSEFEHALEYVEQPDGKIVYAYKLQLRNNPVTKWVEVWCDATTGRVIQAVDFVKKATYKAIPIPRRDANEGFSMVSGPEFQRSSPNGWTAGKATEGNNVITLTPSGRTTPATSDGVFDTQFDSRGAPGTDANIAAAAVNLFYLSNMMHDITYQYGFTEQAGNFQTNNFGKGGRGGDAVVVNVLNTSGVNNANFIVPADGRSGIMNMFRFTYTTPNRSSAFDNGIAIHEYAHGVSVRLTGGPATSGCLATKEAGGMGEGWSDMMTLFILAKSSDTATTSIPMGTYVTGRQSGVRSRPYTTDMRINPLTYGDLRTLKEVHDVGEVWASLLWEVYWSLVTKHGFSSNLYDANQSAGNIVTMRIIIGGMMLQQCNPTFLSARDAIVAADINHYKGANKCEILKAFAKRGLGSRATNNYNNDFSVPSECGGNAL</sequence>
<comment type="subcellular location">
    <subcellularLocation>
        <location evidence="2 12">Secreted</location>
    </subcellularLocation>
</comment>
<evidence type="ECO:0000256" key="12">
    <source>
        <dbReference type="RuleBase" id="RU364017"/>
    </source>
</evidence>
<dbReference type="EC" id="3.4.24.-" evidence="12"/>
<keyword evidence="5 12" id="KW-0645">Protease</keyword>
<evidence type="ECO:0000313" key="14">
    <source>
        <dbReference type="EMBL" id="KAH6600861.1"/>
    </source>
</evidence>
<evidence type="ECO:0000256" key="9">
    <source>
        <dbReference type="ARBA" id="ARBA00022833"/>
    </source>
</evidence>
<comment type="caution">
    <text evidence="14">The sequence shown here is derived from an EMBL/GenBank/DDBJ whole genome shotgun (WGS) entry which is preliminary data.</text>
</comment>
<dbReference type="InterPro" id="IPR011096">
    <property type="entry name" value="FTP_domain"/>
</dbReference>
<feature type="chain" id="PRO_5044962556" description="Extracellular metalloproteinase" evidence="12">
    <location>
        <begin position="20"/>
        <end position="600"/>
    </location>
</feature>
<dbReference type="InterPro" id="IPR027268">
    <property type="entry name" value="Peptidase_M4/M1_CTD_sf"/>
</dbReference>
<proteinExistence type="inferred from homology"/>
<dbReference type="Gene3D" id="3.10.170.10">
    <property type="match status" value="1"/>
</dbReference>
<dbReference type="PRINTS" id="PR00999">
    <property type="entry name" value="FUNGALYSIN"/>
</dbReference>
<evidence type="ECO:0000256" key="11">
    <source>
        <dbReference type="ARBA" id="ARBA00023145"/>
    </source>
</evidence>
<evidence type="ECO:0000256" key="5">
    <source>
        <dbReference type="ARBA" id="ARBA00022670"/>
    </source>
</evidence>
<evidence type="ECO:0000256" key="8">
    <source>
        <dbReference type="ARBA" id="ARBA00022801"/>
    </source>
</evidence>
<evidence type="ECO:0000256" key="1">
    <source>
        <dbReference type="ARBA" id="ARBA00001947"/>
    </source>
</evidence>
<keyword evidence="4 12" id="KW-0964">Secreted</keyword>
<feature type="signal peptide" evidence="12">
    <location>
        <begin position="1"/>
        <end position="19"/>
    </location>
</feature>
<keyword evidence="10 12" id="KW-0482">Metalloprotease</keyword>
<dbReference type="Pfam" id="PF07504">
    <property type="entry name" value="FTP"/>
    <property type="match status" value="1"/>
</dbReference>
<dbReference type="Proteomes" id="UP001648503">
    <property type="component" value="Unassembled WGS sequence"/>
</dbReference>
<comment type="cofactor">
    <cofactor evidence="1 12">
        <name>Zn(2+)</name>
        <dbReference type="ChEBI" id="CHEBI:29105"/>
    </cofactor>
</comment>
<dbReference type="EMBL" id="JAFCIX010000026">
    <property type="protein sequence ID" value="KAH6600861.1"/>
    <property type="molecule type" value="Genomic_DNA"/>
</dbReference>
<evidence type="ECO:0000256" key="6">
    <source>
        <dbReference type="ARBA" id="ARBA00022723"/>
    </source>
</evidence>
<evidence type="ECO:0000256" key="7">
    <source>
        <dbReference type="ARBA" id="ARBA00022729"/>
    </source>
</evidence>
<feature type="domain" description="FTP" evidence="13">
    <location>
        <begin position="85"/>
        <end position="134"/>
    </location>
</feature>
<evidence type="ECO:0000313" key="15">
    <source>
        <dbReference type="Proteomes" id="UP001648503"/>
    </source>
</evidence>
<dbReference type="PANTHER" id="PTHR33478:SF1">
    <property type="entry name" value="EXTRACELLULAR METALLOPROTEINASE MEP"/>
    <property type="match status" value="1"/>
</dbReference>
<evidence type="ECO:0000256" key="4">
    <source>
        <dbReference type="ARBA" id="ARBA00022525"/>
    </source>
</evidence>
<protein>
    <recommendedName>
        <fullName evidence="12">Extracellular metalloproteinase</fullName>
        <ecNumber evidence="12">3.4.24.-</ecNumber>
    </recommendedName>
    <alternativeName>
        <fullName evidence="12">Fungalysin</fullName>
    </alternativeName>
</protein>
<evidence type="ECO:0000259" key="13">
    <source>
        <dbReference type="Pfam" id="PF07504"/>
    </source>
</evidence>
<evidence type="ECO:0000256" key="3">
    <source>
        <dbReference type="ARBA" id="ARBA00006006"/>
    </source>
</evidence>